<keyword evidence="1" id="KW-1133">Transmembrane helix</keyword>
<evidence type="ECO:0008006" key="4">
    <source>
        <dbReference type="Google" id="ProtNLM"/>
    </source>
</evidence>
<evidence type="ECO:0000256" key="1">
    <source>
        <dbReference type="SAM" id="Phobius"/>
    </source>
</evidence>
<dbReference type="AlphaFoldDB" id="A0A8S1URM0"/>
<organism evidence="2 3">
    <name type="scientific">Paramecium octaurelia</name>
    <dbReference type="NCBI Taxonomy" id="43137"/>
    <lineage>
        <taxon>Eukaryota</taxon>
        <taxon>Sar</taxon>
        <taxon>Alveolata</taxon>
        <taxon>Ciliophora</taxon>
        <taxon>Intramacronucleata</taxon>
        <taxon>Oligohymenophorea</taxon>
        <taxon>Peniculida</taxon>
        <taxon>Parameciidae</taxon>
        <taxon>Paramecium</taxon>
    </lineage>
</organism>
<keyword evidence="3" id="KW-1185">Reference proteome</keyword>
<gene>
    <name evidence="2" type="ORF">POCTA_138.1.T0500306</name>
</gene>
<accession>A0A8S1URM0</accession>
<reference evidence="2" key="1">
    <citation type="submission" date="2021-01" db="EMBL/GenBank/DDBJ databases">
        <authorList>
            <consortium name="Genoscope - CEA"/>
            <person name="William W."/>
        </authorList>
    </citation>
    <scope>NUCLEOTIDE SEQUENCE</scope>
</reference>
<feature type="transmembrane region" description="Helical" evidence="1">
    <location>
        <begin position="50"/>
        <end position="69"/>
    </location>
</feature>
<comment type="caution">
    <text evidence="2">The sequence shown here is derived from an EMBL/GenBank/DDBJ whole genome shotgun (WGS) entry which is preliminary data.</text>
</comment>
<dbReference type="Proteomes" id="UP000683925">
    <property type="component" value="Unassembled WGS sequence"/>
</dbReference>
<name>A0A8S1URM0_PAROT</name>
<keyword evidence="1" id="KW-0812">Transmembrane</keyword>
<sequence length="122" mass="14383">MNMISCVKTKTTKKSYKKHNVSCRKQLQICCKTIVCSLKILFEKFQNKQVCCYYIITILSFLLMFQFFLNYSQLKKCIIKDKLSSKQSTSDIKQGFQNYQNNEALLNKDNFHKRINSDLRAA</sequence>
<evidence type="ECO:0000313" key="2">
    <source>
        <dbReference type="EMBL" id="CAD8167830.1"/>
    </source>
</evidence>
<proteinExistence type="predicted"/>
<keyword evidence="1" id="KW-0472">Membrane</keyword>
<protein>
    <recommendedName>
        <fullName evidence="4">Transmembrane protein</fullName>
    </recommendedName>
</protein>
<evidence type="ECO:0000313" key="3">
    <source>
        <dbReference type="Proteomes" id="UP000683925"/>
    </source>
</evidence>
<dbReference type="EMBL" id="CAJJDP010000050">
    <property type="protein sequence ID" value="CAD8167830.1"/>
    <property type="molecule type" value="Genomic_DNA"/>
</dbReference>